<feature type="compositionally biased region" description="Basic and acidic residues" evidence="5">
    <location>
        <begin position="34"/>
        <end position="46"/>
    </location>
</feature>
<dbReference type="Proteomes" id="UP001301350">
    <property type="component" value="Unassembled WGS sequence"/>
</dbReference>
<dbReference type="AlphaFoldDB" id="A0AAV9IVW7"/>
<dbReference type="InterPro" id="IPR052185">
    <property type="entry name" value="IPC_Synthase-Related"/>
</dbReference>
<evidence type="ECO:0000256" key="4">
    <source>
        <dbReference type="ARBA" id="ARBA00023136"/>
    </source>
</evidence>
<keyword evidence="4 6" id="KW-0472">Membrane</keyword>
<feature type="region of interest" description="Disordered" evidence="5">
    <location>
        <begin position="248"/>
        <end position="356"/>
    </location>
</feature>
<protein>
    <recommendedName>
        <fullName evidence="7">Inositolphosphotransferase Aur1/Ipt1 domain-containing protein</fullName>
    </recommendedName>
</protein>
<gene>
    <name evidence="8" type="ORF">CDCA_CDCA08G2454</name>
</gene>
<proteinExistence type="predicted"/>
<evidence type="ECO:0000313" key="8">
    <source>
        <dbReference type="EMBL" id="KAK4536429.1"/>
    </source>
</evidence>
<keyword evidence="2 6" id="KW-0812">Transmembrane</keyword>
<dbReference type="GO" id="GO:0016020">
    <property type="term" value="C:membrane"/>
    <property type="evidence" value="ECO:0007669"/>
    <property type="project" value="UniProtKB-SubCell"/>
</dbReference>
<sequence>MGVGQASSSAADESPTSPQQHWLHRRTWSLPERVPGEDAVGARDEPQGAGGAEAATRPRTGGEGRQESPSRGAVCVQRDTTDAQAERWRAQPLSWFRHARSASMPGAVELDEALPGVATTATVDGSESRAPPMPPLFPYESHDVRSAAGALWGGWSARESVRFEGAMSSGAAPHGRRRSFSTRWETEGAGAGSRARAALPRPPPPPSLTRPRRSSVWGNVRALGMQLARYMFSPADSSSTNGYISYASSNSGSSGSDGERKKARKRISRSRRRQQQQQQQQQRKVALDSVQASMPFTTRFSPVSRADSFGSVSSLGEEVPTHNAVQHSPQAANESSPPSSDAEAEGDGDDLILPISSRSSTRWRAASSAADDVSSALESGTVKFHDMDNGFGAASTAYLPNMGRAGASNGSNNGDDDAPVGARWCPRLFRPLSSGIQWMQRSCAMASADDLSGRASLSRLLLLQWLPYALYYLWPVIAWLLVFNMFDLIPNRWKPQEIHVRTLPIVESWMRYPHRWFFFGYDNGKGANVLDFIAALPYTVHATLPFVFLALLLLRRTPGRRILEFARVFGLLCLCGVLTHLFVPAAPPWYYEKYGFRKPSYHMKGDPALLDRLDDTFGVRFYNTMYAKGGKVVFGTFPSLHAAWPYLMAMFEPQQGRFLWLYVLWVWWSALYLQHHYLVDLVGGAVYAEVLYYCLGRPRQHGGNGGEVPEEYTAVPPADPTSIRSKPAPLRIDTGQAATRRLRSASQTRVDLV</sequence>
<keyword evidence="3 6" id="KW-1133">Transmembrane helix</keyword>
<dbReference type="PANTHER" id="PTHR31310:SF7">
    <property type="entry name" value="PA-PHOSPHATASE RELATED-FAMILY PROTEIN DDB_G0268928"/>
    <property type="match status" value="1"/>
</dbReference>
<name>A0AAV9IVW7_CYACA</name>
<dbReference type="InterPro" id="IPR026841">
    <property type="entry name" value="Aur1/Ipt1"/>
</dbReference>
<evidence type="ECO:0000256" key="2">
    <source>
        <dbReference type="ARBA" id="ARBA00022692"/>
    </source>
</evidence>
<feature type="region of interest" description="Disordered" evidence="5">
    <location>
        <begin position="166"/>
        <end position="214"/>
    </location>
</feature>
<accession>A0AAV9IVW7</accession>
<keyword evidence="9" id="KW-1185">Reference proteome</keyword>
<dbReference type="CDD" id="cd03386">
    <property type="entry name" value="PAP2_Aur1_like"/>
    <property type="match status" value="1"/>
</dbReference>
<comment type="subcellular location">
    <subcellularLocation>
        <location evidence="1">Membrane</location>
        <topology evidence="1">Multi-pass membrane protein</topology>
    </subcellularLocation>
</comment>
<organism evidence="8 9">
    <name type="scientific">Cyanidium caldarium</name>
    <name type="common">Red alga</name>
    <dbReference type="NCBI Taxonomy" id="2771"/>
    <lineage>
        <taxon>Eukaryota</taxon>
        <taxon>Rhodophyta</taxon>
        <taxon>Bangiophyceae</taxon>
        <taxon>Cyanidiales</taxon>
        <taxon>Cyanidiaceae</taxon>
        <taxon>Cyanidium</taxon>
    </lineage>
</organism>
<feature type="compositionally biased region" description="Polar residues" evidence="5">
    <location>
        <begin position="1"/>
        <end position="20"/>
    </location>
</feature>
<feature type="transmembrane region" description="Helical" evidence="6">
    <location>
        <begin position="465"/>
        <end position="486"/>
    </location>
</feature>
<dbReference type="EMBL" id="JANCYW010000008">
    <property type="protein sequence ID" value="KAK4536429.1"/>
    <property type="molecule type" value="Genomic_DNA"/>
</dbReference>
<dbReference type="PANTHER" id="PTHR31310">
    <property type="match status" value="1"/>
</dbReference>
<feature type="domain" description="Inositolphosphotransferase Aur1/Ipt1" evidence="7">
    <location>
        <begin position="527"/>
        <end position="693"/>
    </location>
</feature>
<evidence type="ECO:0000256" key="5">
    <source>
        <dbReference type="SAM" id="MobiDB-lite"/>
    </source>
</evidence>
<feature type="transmembrane region" description="Helical" evidence="6">
    <location>
        <begin position="632"/>
        <end position="651"/>
    </location>
</feature>
<evidence type="ECO:0000256" key="1">
    <source>
        <dbReference type="ARBA" id="ARBA00004141"/>
    </source>
</evidence>
<feature type="region of interest" description="Disordered" evidence="5">
    <location>
        <begin position="705"/>
        <end position="729"/>
    </location>
</feature>
<comment type="caution">
    <text evidence="8">The sequence shown here is derived from an EMBL/GenBank/DDBJ whole genome shotgun (WGS) entry which is preliminary data.</text>
</comment>
<feature type="compositionally biased region" description="Basic residues" evidence="5">
    <location>
        <begin position="261"/>
        <end position="274"/>
    </location>
</feature>
<dbReference type="Pfam" id="PF14378">
    <property type="entry name" value="PAP2_3"/>
    <property type="match status" value="1"/>
</dbReference>
<feature type="compositionally biased region" description="Low complexity" evidence="5">
    <location>
        <begin position="331"/>
        <end position="341"/>
    </location>
</feature>
<feature type="compositionally biased region" description="Low complexity" evidence="5">
    <location>
        <begin position="275"/>
        <end position="284"/>
    </location>
</feature>
<reference evidence="8 9" key="1">
    <citation type="submission" date="2022-07" db="EMBL/GenBank/DDBJ databases">
        <title>Genome-wide signatures of adaptation to extreme environments.</title>
        <authorList>
            <person name="Cho C.H."/>
            <person name="Yoon H.S."/>
        </authorList>
    </citation>
    <scope>NUCLEOTIDE SEQUENCE [LARGE SCALE GENOMIC DNA]</scope>
    <source>
        <strain evidence="8 9">DBV 063 E5</strain>
    </source>
</reference>
<evidence type="ECO:0000256" key="3">
    <source>
        <dbReference type="ARBA" id="ARBA00022989"/>
    </source>
</evidence>
<feature type="transmembrane region" description="Helical" evidence="6">
    <location>
        <begin position="565"/>
        <end position="583"/>
    </location>
</feature>
<evidence type="ECO:0000259" key="7">
    <source>
        <dbReference type="Pfam" id="PF14378"/>
    </source>
</evidence>
<feature type="transmembrane region" description="Helical" evidence="6">
    <location>
        <begin position="532"/>
        <end position="553"/>
    </location>
</feature>
<feature type="region of interest" description="Disordered" evidence="5">
    <location>
        <begin position="1"/>
        <end position="85"/>
    </location>
</feature>
<feature type="compositionally biased region" description="Polar residues" evidence="5">
    <location>
        <begin position="290"/>
        <end position="301"/>
    </location>
</feature>
<evidence type="ECO:0000313" key="9">
    <source>
        <dbReference type="Proteomes" id="UP001301350"/>
    </source>
</evidence>
<evidence type="ECO:0000256" key="6">
    <source>
        <dbReference type="SAM" id="Phobius"/>
    </source>
</evidence>